<proteinExistence type="predicted"/>
<reference evidence="1" key="1">
    <citation type="submission" date="2018-02" db="EMBL/GenBank/DDBJ databases">
        <title>Rhizophora mucronata_Transcriptome.</title>
        <authorList>
            <person name="Meera S.P."/>
            <person name="Sreeshan A."/>
            <person name="Augustine A."/>
        </authorList>
    </citation>
    <scope>NUCLEOTIDE SEQUENCE</scope>
    <source>
        <tissue evidence="1">Leaf</tissue>
    </source>
</reference>
<sequence>MKLNQTCEAFKCLLFHQTENVSTHSRIEVLTVKNEAKLITDQS</sequence>
<accession>A0A2P2PZ44</accession>
<organism evidence="1">
    <name type="scientific">Rhizophora mucronata</name>
    <name type="common">Asiatic mangrove</name>
    <dbReference type="NCBI Taxonomy" id="61149"/>
    <lineage>
        <taxon>Eukaryota</taxon>
        <taxon>Viridiplantae</taxon>
        <taxon>Streptophyta</taxon>
        <taxon>Embryophyta</taxon>
        <taxon>Tracheophyta</taxon>
        <taxon>Spermatophyta</taxon>
        <taxon>Magnoliopsida</taxon>
        <taxon>eudicotyledons</taxon>
        <taxon>Gunneridae</taxon>
        <taxon>Pentapetalae</taxon>
        <taxon>rosids</taxon>
        <taxon>fabids</taxon>
        <taxon>Malpighiales</taxon>
        <taxon>Rhizophoraceae</taxon>
        <taxon>Rhizophora</taxon>
    </lineage>
</organism>
<dbReference type="AlphaFoldDB" id="A0A2P2PZ44"/>
<dbReference type="EMBL" id="GGEC01079481">
    <property type="protein sequence ID" value="MBX59965.1"/>
    <property type="molecule type" value="Transcribed_RNA"/>
</dbReference>
<evidence type="ECO:0000313" key="1">
    <source>
        <dbReference type="EMBL" id="MBX59965.1"/>
    </source>
</evidence>
<protein>
    <submittedName>
        <fullName evidence="1">Uncharacterized protein</fullName>
    </submittedName>
</protein>
<name>A0A2P2PZ44_RHIMU</name>